<evidence type="ECO:0000256" key="7">
    <source>
        <dbReference type="PROSITE-ProRule" id="PRU01094"/>
    </source>
</evidence>
<feature type="domain" description="Letm1 RBD" evidence="9">
    <location>
        <begin position="177"/>
        <end position="313"/>
    </location>
</feature>
<keyword evidence="2 8" id="KW-0812">Transmembrane</keyword>
<dbReference type="EMBL" id="JBDJPC010000001">
    <property type="protein sequence ID" value="KAL1516611.1"/>
    <property type="molecule type" value="Genomic_DNA"/>
</dbReference>
<dbReference type="PANTHER" id="PTHR14009:SF13">
    <property type="entry name" value="LETM1 DOMAIN-CONTAINING PROTEIN 1"/>
    <property type="match status" value="1"/>
</dbReference>
<keyword evidence="5 7" id="KW-0496">Mitochondrion</keyword>
<dbReference type="PROSITE" id="PS51758">
    <property type="entry name" value="LETM1_RBD"/>
    <property type="match status" value="1"/>
</dbReference>
<keyword evidence="4 8" id="KW-1133">Transmembrane helix</keyword>
<gene>
    <name evidence="10" type="ORF">ABEB36_000502</name>
</gene>
<evidence type="ECO:0000313" key="11">
    <source>
        <dbReference type="Proteomes" id="UP001566132"/>
    </source>
</evidence>
<protein>
    <recommendedName>
        <fullName evidence="9">Letm1 RBD domain-containing protein</fullName>
    </recommendedName>
</protein>
<comment type="subcellular location">
    <subcellularLocation>
        <location evidence="1">Mitochondrion inner membrane</location>
        <topology evidence="1">Single-pass membrane protein</topology>
    </subcellularLocation>
</comment>
<comment type="caution">
    <text evidence="10">The sequence shown here is derived from an EMBL/GenBank/DDBJ whole genome shotgun (WGS) entry which is preliminary data.</text>
</comment>
<dbReference type="GO" id="GO:0005743">
    <property type="term" value="C:mitochondrial inner membrane"/>
    <property type="evidence" value="ECO:0007669"/>
    <property type="project" value="UniProtKB-SubCell"/>
</dbReference>
<evidence type="ECO:0000313" key="10">
    <source>
        <dbReference type="EMBL" id="KAL1516611.1"/>
    </source>
</evidence>
<dbReference type="Proteomes" id="UP001566132">
    <property type="component" value="Unassembled WGS sequence"/>
</dbReference>
<organism evidence="10 11">
    <name type="scientific">Hypothenemus hampei</name>
    <name type="common">Coffee berry borer</name>
    <dbReference type="NCBI Taxonomy" id="57062"/>
    <lineage>
        <taxon>Eukaryota</taxon>
        <taxon>Metazoa</taxon>
        <taxon>Ecdysozoa</taxon>
        <taxon>Arthropoda</taxon>
        <taxon>Hexapoda</taxon>
        <taxon>Insecta</taxon>
        <taxon>Pterygota</taxon>
        <taxon>Neoptera</taxon>
        <taxon>Endopterygota</taxon>
        <taxon>Coleoptera</taxon>
        <taxon>Polyphaga</taxon>
        <taxon>Cucujiformia</taxon>
        <taxon>Curculionidae</taxon>
        <taxon>Scolytinae</taxon>
        <taxon>Hypothenemus</taxon>
    </lineage>
</organism>
<evidence type="ECO:0000256" key="6">
    <source>
        <dbReference type="ARBA" id="ARBA00023136"/>
    </source>
</evidence>
<dbReference type="AlphaFoldDB" id="A0ABD1FEN8"/>
<proteinExistence type="predicted"/>
<keyword evidence="11" id="KW-1185">Reference proteome</keyword>
<sequence>MALSLTLRTSRAVLSKYKPSLLYLSYSDGVQVQRRYSHGKSVYKTEEAKKIRFYILNRFIEYLKNYDKILEKNFPTTMKTYRTFTDGIKYFSLDTVEYFKIVMMLNTAGGNYSKLLRREIELYHQMPKDMIKVAPTLIFSALPFALYFVLPLVYALPKQLLTSHFWTPEQREQFQIAYLKDRLLHNRQVFRHLQSQINFLKHDKKNKDLFEKWAKILGLIGSGIQPSIEEILACKELFMDEPYHLLYLSRNHIFHLLRMHSIHAGWFRRTRLADRAQILIEMDKAIMREGGVHNLPLKALSQACFIRGKFHYV</sequence>
<dbReference type="PANTHER" id="PTHR14009">
    <property type="entry name" value="LEUCINE ZIPPER-EF-HAND CONTAINING TRANSMEMBRANE PROTEIN"/>
    <property type="match status" value="1"/>
</dbReference>
<evidence type="ECO:0000256" key="3">
    <source>
        <dbReference type="ARBA" id="ARBA00022792"/>
    </source>
</evidence>
<evidence type="ECO:0000256" key="8">
    <source>
        <dbReference type="SAM" id="Phobius"/>
    </source>
</evidence>
<reference evidence="10 11" key="1">
    <citation type="submission" date="2024-05" db="EMBL/GenBank/DDBJ databases">
        <title>Genetic variation in Jamaican populations of the coffee berry borer (Hypothenemus hampei).</title>
        <authorList>
            <person name="Errbii M."/>
            <person name="Myrie A."/>
        </authorList>
    </citation>
    <scope>NUCLEOTIDE SEQUENCE [LARGE SCALE GENOMIC DNA]</scope>
    <source>
        <strain evidence="10">JA-Hopewell-2020-01-JO</strain>
        <tissue evidence="10">Whole body</tissue>
    </source>
</reference>
<keyword evidence="6 8" id="KW-0472">Membrane</keyword>
<evidence type="ECO:0000256" key="2">
    <source>
        <dbReference type="ARBA" id="ARBA00022692"/>
    </source>
</evidence>
<dbReference type="InterPro" id="IPR044202">
    <property type="entry name" value="LETM1/MDM38-like"/>
</dbReference>
<evidence type="ECO:0000259" key="9">
    <source>
        <dbReference type="PROSITE" id="PS51758"/>
    </source>
</evidence>
<accession>A0ABD1FEN8</accession>
<evidence type="ECO:0000256" key="1">
    <source>
        <dbReference type="ARBA" id="ARBA00004434"/>
    </source>
</evidence>
<dbReference type="Pfam" id="PF07766">
    <property type="entry name" value="LETM1_RBD"/>
    <property type="match status" value="1"/>
</dbReference>
<dbReference type="InterPro" id="IPR033122">
    <property type="entry name" value="LETM1-like_RBD"/>
</dbReference>
<name>A0ABD1FEN8_HYPHA</name>
<keyword evidence="3" id="KW-0999">Mitochondrion inner membrane</keyword>
<evidence type="ECO:0000256" key="5">
    <source>
        <dbReference type="ARBA" id="ARBA00023128"/>
    </source>
</evidence>
<evidence type="ECO:0000256" key="4">
    <source>
        <dbReference type="ARBA" id="ARBA00022989"/>
    </source>
</evidence>
<feature type="transmembrane region" description="Helical" evidence="8">
    <location>
        <begin position="133"/>
        <end position="156"/>
    </location>
</feature>